<gene>
    <name evidence="1" type="ORF">FALBO_14259</name>
</gene>
<dbReference type="Proteomes" id="UP000554235">
    <property type="component" value="Unassembled WGS sequence"/>
</dbReference>
<comment type="caution">
    <text evidence="1">The sequence shown here is derived from an EMBL/GenBank/DDBJ whole genome shotgun (WGS) entry which is preliminary data.</text>
</comment>
<dbReference type="Gene3D" id="3.80.10.10">
    <property type="entry name" value="Ribonuclease Inhibitor"/>
    <property type="match status" value="1"/>
</dbReference>
<keyword evidence="2" id="KW-1185">Reference proteome</keyword>
<dbReference type="AlphaFoldDB" id="A0A8H4KXA3"/>
<sequence length="726" mass="82540">MNPPPASSSFDAANLANLPIDLLQPILSSPILSRQDVKAVRLACRPLAHKAASVLFYRIRISSLIADRDAFFNIAGSAHLSCHVRILVWEELNGDHEAFNRRLWALHNSYPWYESPFMEGLMAQMKAIFWLKSEGPDYNKQAALSAFLPQFLSAVGSMSNLHTLVSKPMHSDRELPGNPSSYPLTARIIKRIIHHDESTCVFNEGFTAVLIPTLRHLATQPNIRVTRLLFADEGAVAVTALTRLTHADAAAFSKLEHLDLCTSGREPGVEDLSGFIACLGQAVNLSHLHFCSESSQVVDEEGIMSFIRLIPTLPSLTEVHLDDALLDDMMPEPAFLDFISRHASTLRRVHVATSTVTKDMLFRLASMCTLKLERFVIINNEDMEEEDPWPTTEQAILSFVNQRLAPDEPTPTLSGHPSDPVRTHLGVFDVQGWATAAIFDTRQKGWSQRGYDPWEIMALDKEAGEWRDEDGLPHEVGPCRVYDPSTGLWVDCDGIWYDPRADEEMIEPERRQYENGDDSWFIKDRRVWNWELGLWRDLGAGTRGKFHKFAVDRDGIEKPAPPLDHDMNSDDDYDMQPFYTEEDDAHVLRKTACPRWDWGRDDNDDIWYWEVLGNNGFGYATEMWRFVHRNGEQAYGDDPLEFWSDWEGSEAGDTVEATPYGWHLHSFIEEWPRADPGSKLPASEEIGHLYEKPVRYQQVDDPMAEPCLERDHAMPPDFGVDEFSYL</sequence>
<protein>
    <recommendedName>
        <fullName evidence="3">F-box domain-containing protein</fullName>
    </recommendedName>
</protein>
<dbReference type="InterPro" id="IPR032675">
    <property type="entry name" value="LRR_dom_sf"/>
</dbReference>
<dbReference type="OrthoDB" id="5427399at2759"/>
<reference evidence="1 2" key="1">
    <citation type="submission" date="2020-01" db="EMBL/GenBank/DDBJ databases">
        <title>Identification and distribution of gene clusters putatively required for synthesis of sphingolipid metabolism inhibitors in phylogenetically diverse species of the filamentous fungus Fusarium.</title>
        <authorList>
            <person name="Kim H.-S."/>
            <person name="Busman M."/>
            <person name="Brown D.W."/>
            <person name="Divon H."/>
            <person name="Uhlig S."/>
            <person name="Proctor R.H."/>
        </authorList>
    </citation>
    <scope>NUCLEOTIDE SEQUENCE [LARGE SCALE GENOMIC DNA]</scope>
    <source>
        <strain evidence="1 2">NRRL 20459</strain>
    </source>
</reference>
<evidence type="ECO:0008006" key="3">
    <source>
        <dbReference type="Google" id="ProtNLM"/>
    </source>
</evidence>
<accession>A0A8H4KXA3</accession>
<evidence type="ECO:0000313" key="2">
    <source>
        <dbReference type="Proteomes" id="UP000554235"/>
    </source>
</evidence>
<dbReference type="EMBL" id="JAADYS010002286">
    <property type="protein sequence ID" value="KAF4458992.1"/>
    <property type="molecule type" value="Genomic_DNA"/>
</dbReference>
<proteinExistence type="predicted"/>
<name>A0A8H4KXA3_9HYPO</name>
<organism evidence="1 2">
    <name type="scientific">Fusarium albosuccineum</name>
    <dbReference type="NCBI Taxonomy" id="1237068"/>
    <lineage>
        <taxon>Eukaryota</taxon>
        <taxon>Fungi</taxon>
        <taxon>Dikarya</taxon>
        <taxon>Ascomycota</taxon>
        <taxon>Pezizomycotina</taxon>
        <taxon>Sordariomycetes</taxon>
        <taxon>Hypocreomycetidae</taxon>
        <taxon>Hypocreales</taxon>
        <taxon>Nectriaceae</taxon>
        <taxon>Fusarium</taxon>
        <taxon>Fusarium decemcellulare species complex</taxon>
    </lineage>
</organism>
<evidence type="ECO:0000313" key="1">
    <source>
        <dbReference type="EMBL" id="KAF4458992.1"/>
    </source>
</evidence>